<dbReference type="GO" id="GO:0016887">
    <property type="term" value="F:ATP hydrolysis activity"/>
    <property type="evidence" value="ECO:0007669"/>
    <property type="project" value="InterPro"/>
</dbReference>
<keyword evidence="2" id="KW-0547">Nucleotide-binding</keyword>
<dbReference type="Pfam" id="PF00005">
    <property type="entry name" value="ABC_tran"/>
    <property type="match status" value="1"/>
</dbReference>
<dbReference type="PANTHER" id="PTHR42781">
    <property type="entry name" value="SPERMIDINE/PUTRESCINE IMPORT ATP-BINDING PROTEIN POTA"/>
    <property type="match status" value="1"/>
</dbReference>
<dbReference type="OrthoDB" id="9112331at2"/>
<dbReference type="SUPFAM" id="SSF50331">
    <property type="entry name" value="MOP-like"/>
    <property type="match status" value="1"/>
</dbReference>
<dbReference type="PROSITE" id="PS50893">
    <property type="entry name" value="ABC_TRANSPORTER_2"/>
    <property type="match status" value="1"/>
</dbReference>
<evidence type="ECO:0000313" key="5">
    <source>
        <dbReference type="EMBL" id="ATG54644.1"/>
    </source>
</evidence>
<protein>
    <submittedName>
        <fullName evidence="5">Molybdenum ABC transporter ATP-binding protein</fullName>
    </submittedName>
</protein>
<dbReference type="EMBL" id="CP023564">
    <property type="protein sequence ID" value="ATG54644.1"/>
    <property type="molecule type" value="Genomic_DNA"/>
</dbReference>
<evidence type="ECO:0000256" key="2">
    <source>
        <dbReference type="ARBA" id="ARBA00022741"/>
    </source>
</evidence>
<reference evidence="5 6" key="1">
    <citation type="journal article" date="2014" name="Int. J. Syst. Evol. Microbiol.">
        <title>Brachybacterium ginsengisoli sp. nov., isolated from soil of a ginseng field.</title>
        <authorList>
            <person name="Hoang V.A."/>
            <person name="Kim Y.J."/>
            <person name="Nguyen N.L."/>
            <person name="Yang D.C."/>
        </authorList>
    </citation>
    <scope>NUCLEOTIDE SEQUENCE [LARGE SCALE GENOMIC DNA]</scope>
    <source>
        <strain evidence="5 6">DCY80</strain>
    </source>
</reference>
<dbReference type="InterPro" id="IPR027417">
    <property type="entry name" value="P-loop_NTPase"/>
</dbReference>
<evidence type="ECO:0000313" key="6">
    <source>
        <dbReference type="Proteomes" id="UP000217889"/>
    </source>
</evidence>
<accession>A0A291GX24</accession>
<dbReference type="RefSeq" id="WP_096799109.1">
    <property type="nucleotide sequence ID" value="NZ_CP023564.1"/>
</dbReference>
<dbReference type="Proteomes" id="UP000217889">
    <property type="component" value="Chromosome"/>
</dbReference>
<evidence type="ECO:0000259" key="4">
    <source>
        <dbReference type="PROSITE" id="PS50893"/>
    </source>
</evidence>
<dbReference type="InterPro" id="IPR008995">
    <property type="entry name" value="Mo/tungstate-bd_C_term_dom"/>
</dbReference>
<sequence length="336" mass="35349">MSLDLRASVPERGVALNLSVPDGETLALIGPNGAGKSTTLSLIAGALRPGRGSIELDGRVLDDERVHVPVHDREVTTLGQDPALFPHLTALDNVAFGLRSRGATRREARHRAARWLEELDLSGLADRRPAQLSGGEAQRVAIARALAAAPRLLLLDEPLAALDVEVAPALREQLRRFLAGRTAVIVTHDVLDALTLADSVAVLEAGSVLEQGPTAEVLARPRTAFAARFAGLNLVTGAWDGQAVHLADGSRLPAPGSFPAGTSVHAAFRPSAVRLLEEGGLRRTVENLSPGGDLVRVGTEDIAADLPPQEIAERRLTPGVTVQLAVPAEAVTTYRA</sequence>
<feature type="domain" description="ABC transporter" evidence="4">
    <location>
        <begin position="5"/>
        <end position="230"/>
    </location>
</feature>
<dbReference type="PROSITE" id="PS00211">
    <property type="entry name" value="ABC_TRANSPORTER_1"/>
    <property type="match status" value="1"/>
</dbReference>
<dbReference type="KEGG" id="bgg:CFK41_07605"/>
<dbReference type="GO" id="GO:0005524">
    <property type="term" value="F:ATP binding"/>
    <property type="evidence" value="ECO:0007669"/>
    <property type="project" value="UniProtKB-KW"/>
</dbReference>
<dbReference type="SMART" id="SM00382">
    <property type="entry name" value="AAA"/>
    <property type="match status" value="1"/>
</dbReference>
<dbReference type="InterPro" id="IPR003593">
    <property type="entry name" value="AAA+_ATPase"/>
</dbReference>
<keyword evidence="3 5" id="KW-0067">ATP-binding</keyword>
<keyword evidence="1" id="KW-0813">Transport</keyword>
<evidence type="ECO:0000256" key="3">
    <source>
        <dbReference type="ARBA" id="ARBA00022840"/>
    </source>
</evidence>
<dbReference type="InterPro" id="IPR003439">
    <property type="entry name" value="ABC_transporter-like_ATP-bd"/>
</dbReference>
<dbReference type="InterPro" id="IPR050093">
    <property type="entry name" value="ABC_SmlMolc_Importer"/>
</dbReference>
<evidence type="ECO:0000256" key="1">
    <source>
        <dbReference type="ARBA" id="ARBA00022448"/>
    </source>
</evidence>
<keyword evidence="6" id="KW-1185">Reference proteome</keyword>
<gene>
    <name evidence="5" type="ORF">CFK41_07605</name>
</gene>
<dbReference type="Gene3D" id="3.40.50.300">
    <property type="entry name" value="P-loop containing nucleotide triphosphate hydrolases"/>
    <property type="match status" value="1"/>
</dbReference>
<dbReference type="PANTHER" id="PTHR42781:SF4">
    <property type="entry name" value="SPERMIDINE_PUTRESCINE IMPORT ATP-BINDING PROTEIN POTA"/>
    <property type="match status" value="1"/>
</dbReference>
<dbReference type="SUPFAM" id="SSF52540">
    <property type="entry name" value="P-loop containing nucleoside triphosphate hydrolases"/>
    <property type="match status" value="1"/>
</dbReference>
<organism evidence="5 6">
    <name type="scientific">Brachybacterium ginsengisoli</name>
    <dbReference type="NCBI Taxonomy" id="1331682"/>
    <lineage>
        <taxon>Bacteria</taxon>
        <taxon>Bacillati</taxon>
        <taxon>Actinomycetota</taxon>
        <taxon>Actinomycetes</taxon>
        <taxon>Micrococcales</taxon>
        <taxon>Dermabacteraceae</taxon>
        <taxon>Brachybacterium</taxon>
    </lineage>
</organism>
<dbReference type="AlphaFoldDB" id="A0A291GX24"/>
<proteinExistence type="predicted"/>
<dbReference type="InterPro" id="IPR017871">
    <property type="entry name" value="ABC_transporter-like_CS"/>
</dbReference>
<name>A0A291GX24_9MICO</name>